<evidence type="ECO:0000259" key="1">
    <source>
        <dbReference type="PROSITE" id="PS50234"/>
    </source>
</evidence>
<evidence type="ECO:0000313" key="3">
    <source>
        <dbReference type="WBParaSite" id="L893_g7573.t1"/>
    </source>
</evidence>
<dbReference type="Gene3D" id="3.40.50.410">
    <property type="entry name" value="von Willebrand factor, type A domain"/>
    <property type="match status" value="1"/>
</dbReference>
<dbReference type="SUPFAM" id="SSF53300">
    <property type="entry name" value="vWA-like"/>
    <property type="match status" value="1"/>
</dbReference>
<dbReference type="InterPro" id="IPR036465">
    <property type="entry name" value="vWFA_dom_sf"/>
</dbReference>
<dbReference type="AlphaFoldDB" id="A0A1I8APL4"/>
<dbReference type="Proteomes" id="UP000095287">
    <property type="component" value="Unplaced"/>
</dbReference>
<dbReference type="WBParaSite" id="L893_g7573.t1">
    <property type="protein sequence ID" value="L893_g7573.t1"/>
    <property type="gene ID" value="L893_g7573"/>
</dbReference>
<keyword evidence="2" id="KW-1185">Reference proteome</keyword>
<reference evidence="3" key="1">
    <citation type="submission" date="2016-11" db="UniProtKB">
        <authorList>
            <consortium name="WormBaseParasite"/>
        </authorList>
    </citation>
    <scope>IDENTIFICATION</scope>
</reference>
<dbReference type="PROSITE" id="PS50234">
    <property type="entry name" value="VWFA"/>
    <property type="match status" value="1"/>
</dbReference>
<sequence length="93" mass="10283">MEPQQNRTGDRWNVWRRVKDAWLDIVLIFDSTTGVGKDGFSGTKTMLWPYIHKLAISTGSGRHTTLALINLGSTAQVAASLDELSTTDKAYVT</sequence>
<accession>A0A1I8APL4</accession>
<dbReference type="InterPro" id="IPR002035">
    <property type="entry name" value="VWF_A"/>
</dbReference>
<name>A0A1I8APL4_9BILA</name>
<proteinExistence type="predicted"/>
<organism evidence="2 3">
    <name type="scientific">Steinernema glaseri</name>
    <dbReference type="NCBI Taxonomy" id="37863"/>
    <lineage>
        <taxon>Eukaryota</taxon>
        <taxon>Metazoa</taxon>
        <taxon>Ecdysozoa</taxon>
        <taxon>Nematoda</taxon>
        <taxon>Chromadorea</taxon>
        <taxon>Rhabditida</taxon>
        <taxon>Tylenchina</taxon>
        <taxon>Panagrolaimomorpha</taxon>
        <taxon>Strongyloidoidea</taxon>
        <taxon>Steinernematidae</taxon>
        <taxon>Steinernema</taxon>
    </lineage>
</organism>
<evidence type="ECO:0000313" key="2">
    <source>
        <dbReference type="Proteomes" id="UP000095287"/>
    </source>
</evidence>
<protein>
    <submittedName>
        <fullName evidence="3">VWFA domain-containing protein</fullName>
    </submittedName>
</protein>
<feature type="domain" description="VWFA" evidence="1">
    <location>
        <begin position="24"/>
        <end position="93"/>
    </location>
</feature>